<evidence type="ECO:0008006" key="4">
    <source>
        <dbReference type="Google" id="ProtNLM"/>
    </source>
</evidence>
<proteinExistence type="inferred from homology"/>
<evidence type="ECO:0000313" key="3">
    <source>
        <dbReference type="Proteomes" id="UP000008021"/>
    </source>
</evidence>
<name>A0A0E0F5Y9_9ORYZ</name>
<evidence type="ECO:0000256" key="1">
    <source>
        <dbReference type="ARBA" id="ARBA00008626"/>
    </source>
</evidence>
<dbReference type="eggNOG" id="KOG1705">
    <property type="taxonomic scope" value="Eukaryota"/>
</dbReference>
<dbReference type="PANTHER" id="PTHR13120">
    <property type="entry name" value="PHD FINGER-LIKE DOMAIN-CONTAINING PROTEIN 5A"/>
    <property type="match status" value="1"/>
</dbReference>
<reference evidence="2" key="2">
    <citation type="submission" date="2018-05" db="EMBL/GenBank/DDBJ databases">
        <title>OmerRS3 (Oryza meridionalis Reference Sequence Version 3).</title>
        <authorList>
            <person name="Zhang J."/>
            <person name="Kudrna D."/>
            <person name="Lee S."/>
            <person name="Talag J."/>
            <person name="Welchert J."/>
            <person name="Wing R.A."/>
        </authorList>
    </citation>
    <scope>NUCLEOTIDE SEQUENCE [LARGE SCALE GENOMIC DNA]</scope>
    <source>
        <strain evidence="2">cv. OR44</strain>
    </source>
</reference>
<reference evidence="2" key="1">
    <citation type="submission" date="2015-04" db="UniProtKB">
        <authorList>
            <consortium name="EnsemblPlants"/>
        </authorList>
    </citation>
    <scope>IDENTIFICATION</scope>
</reference>
<dbReference type="InterPro" id="IPR005345">
    <property type="entry name" value="PHF5"/>
</dbReference>
<keyword evidence="3" id="KW-1185">Reference proteome</keyword>
<dbReference type="AlphaFoldDB" id="A0A0E0F5Y9"/>
<dbReference type="Proteomes" id="UP000008021">
    <property type="component" value="Chromosome 11"/>
</dbReference>
<dbReference type="STRING" id="40149.A0A0E0F5Y9"/>
<dbReference type="EnsemblPlants" id="OMERI11G11840.1">
    <property type="protein sequence ID" value="OMERI11G11840.1"/>
    <property type="gene ID" value="OMERI11G11840"/>
</dbReference>
<dbReference type="PIRSF" id="PIRSF016468">
    <property type="entry name" value="PHF5"/>
    <property type="match status" value="1"/>
</dbReference>
<dbReference type="GO" id="GO:0000398">
    <property type="term" value="P:mRNA splicing, via spliceosome"/>
    <property type="evidence" value="ECO:0007669"/>
    <property type="project" value="InterPro"/>
</dbReference>
<evidence type="ECO:0000313" key="2">
    <source>
        <dbReference type="EnsemblPlants" id="OMERI11G11840.1"/>
    </source>
</evidence>
<dbReference type="HOGENOM" id="CLU_110369_2_0_1"/>
<organism evidence="2">
    <name type="scientific">Oryza meridionalis</name>
    <dbReference type="NCBI Taxonomy" id="40149"/>
    <lineage>
        <taxon>Eukaryota</taxon>
        <taxon>Viridiplantae</taxon>
        <taxon>Streptophyta</taxon>
        <taxon>Embryophyta</taxon>
        <taxon>Tracheophyta</taxon>
        <taxon>Spermatophyta</taxon>
        <taxon>Magnoliopsida</taxon>
        <taxon>Liliopsida</taxon>
        <taxon>Poales</taxon>
        <taxon>Poaceae</taxon>
        <taxon>BOP clade</taxon>
        <taxon>Oryzoideae</taxon>
        <taxon>Oryzeae</taxon>
        <taxon>Oryzinae</taxon>
        <taxon>Oryza</taxon>
    </lineage>
</organism>
<accession>A0A0E0F5Y9</accession>
<dbReference type="Pfam" id="PF03660">
    <property type="entry name" value="PHF5"/>
    <property type="match status" value="1"/>
</dbReference>
<comment type="similarity">
    <text evidence="1">Belongs to the PHF5 family.</text>
</comment>
<protein>
    <recommendedName>
        <fullName evidence="4">PHF5-like protein</fullName>
    </recommendedName>
</protein>
<sequence>MAKHQADLVRCSRQPGAAVGRVCAAHDGRCVACDSMVRPVAPARVCDGCNGGGARGSRSERCLVCGAGAGEGGAAAAAAVADAYYCKSCVQMEKDRDGCPAVVNAGTARRDAAFIFFSVRSSNRGGFRATMA</sequence>
<dbReference type="Gramene" id="OMERI11G11840.1">
    <property type="protein sequence ID" value="OMERI11G11840.1"/>
    <property type="gene ID" value="OMERI11G11840"/>
</dbReference>